<evidence type="ECO:0000256" key="1">
    <source>
        <dbReference type="SAM" id="MobiDB-lite"/>
    </source>
</evidence>
<evidence type="ECO:0000313" key="3">
    <source>
        <dbReference type="Proteomes" id="UP000324222"/>
    </source>
</evidence>
<proteinExistence type="predicted"/>
<sequence>MTTIKPQQGGVKVDRSAPGTSSYMEQNECLSSLFTTLFLDPFFLPYKPSSPAGRPRAFRRSIVAEHCGGTENKQRKLY</sequence>
<protein>
    <submittedName>
        <fullName evidence="2">Uncharacterized protein</fullName>
    </submittedName>
</protein>
<feature type="region of interest" description="Disordered" evidence="1">
    <location>
        <begin position="1"/>
        <end position="22"/>
    </location>
</feature>
<dbReference type="AlphaFoldDB" id="A0A5B7GP80"/>
<dbReference type="Proteomes" id="UP000324222">
    <property type="component" value="Unassembled WGS sequence"/>
</dbReference>
<comment type="caution">
    <text evidence="2">The sequence shown here is derived from an EMBL/GenBank/DDBJ whole genome shotgun (WGS) entry which is preliminary data.</text>
</comment>
<keyword evidence="3" id="KW-1185">Reference proteome</keyword>
<evidence type="ECO:0000313" key="2">
    <source>
        <dbReference type="EMBL" id="MPC59336.1"/>
    </source>
</evidence>
<gene>
    <name evidence="2" type="ORF">E2C01_053354</name>
</gene>
<organism evidence="2 3">
    <name type="scientific">Portunus trituberculatus</name>
    <name type="common">Swimming crab</name>
    <name type="synonym">Neptunus trituberculatus</name>
    <dbReference type="NCBI Taxonomy" id="210409"/>
    <lineage>
        <taxon>Eukaryota</taxon>
        <taxon>Metazoa</taxon>
        <taxon>Ecdysozoa</taxon>
        <taxon>Arthropoda</taxon>
        <taxon>Crustacea</taxon>
        <taxon>Multicrustacea</taxon>
        <taxon>Malacostraca</taxon>
        <taxon>Eumalacostraca</taxon>
        <taxon>Eucarida</taxon>
        <taxon>Decapoda</taxon>
        <taxon>Pleocyemata</taxon>
        <taxon>Brachyura</taxon>
        <taxon>Eubrachyura</taxon>
        <taxon>Portunoidea</taxon>
        <taxon>Portunidae</taxon>
        <taxon>Portuninae</taxon>
        <taxon>Portunus</taxon>
    </lineage>
</organism>
<name>A0A5B7GP80_PORTR</name>
<accession>A0A5B7GP80</accession>
<dbReference type="EMBL" id="VSRR010016477">
    <property type="protein sequence ID" value="MPC59336.1"/>
    <property type="molecule type" value="Genomic_DNA"/>
</dbReference>
<reference evidence="2 3" key="1">
    <citation type="submission" date="2019-05" db="EMBL/GenBank/DDBJ databases">
        <title>Another draft genome of Portunus trituberculatus and its Hox gene families provides insights of decapod evolution.</title>
        <authorList>
            <person name="Jeong J.-H."/>
            <person name="Song I."/>
            <person name="Kim S."/>
            <person name="Choi T."/>
            <person name="Kim D."/>
            <person name="Ryu S."/>
            <person name="Kim W."/>
        </authorList>
    </citation>
    <scope>NUCLEOTIDE SEQUENCE [LARGE SCALE GENOMIC DNA]</scope>
    <source>
        <tissue evidence="2">Muscle</tissue>
    </source>
</reference>